<feature type="compositionally biased region" description="Polar residues" evidence="1">
    <location>
        <begin position="117"/>
        <end position="126"/>
    </location>
</feature>
<keyword evidence="3" id="KW-1185">Reference proteome</keyword>
<name>A0A9N8HVQ3_9STRA</name>
<proteinExistence type="predicted"/>
<evidence type="ECO:0000313" key="3">
    <source>
        <dbReference type="Proteomes" id="UP001153069"/>
    </source>
</evidence>
<dbReference type="SUPFAM" id="SSF48371">
    <property type="entry name" value="ARM repeat"/>
    <property type="match status" value="1"/>
</dbReference>
<evidence type="ECO:0000256" key="1">
    <source>
        <dbReference type="SAM" id="MobiDB-lite"/>
    </source>
</evidence>
<comment type="caution">
    <text evidence="2">The sequence shown here is derived from an EMBL/GenBank/DDBJ whole genome shotgun (WGS) entry which is preliminary data.</text>
</comment>
<dbReference type="InterPro" id="IPR011989">
    <property type="entry name" value="ARM-like"/>
</dbReference>
<dbReference type="OrthoDB" id="51886at2759"/>
<protein>
    <submittedName>
        <fullName evidence="2">Uncharacterized protein</fullName>
    </submittedName>
</protein>
<dbReference type="Gene3D" id="1.25.10.10">
    <property type="entry name" value="Leucine-rich Repeat Variant"/>
    <property type="match status" value="1"/>
</dbReference>
<dbReference type="InterPro" id="IPR016024">
    <property type="entry name" value="ARM-type_fold"/>
</dbReference>
<accession>A0A9N8HVQ3</accession>
<feature type="region of interest" description="Disordered" evidence="1">
    <location>
        <begin position="104"/>
        <end position="126"/>
    </location>
</feature>
<evidence type="ECO:0000313" key="2">
    <source>
        <dbReference type="EMBL" id="CAB9527591.1"/>
    </source>
</evidence>
<organism evidence="2 3">
    <name type="scientific">Seminavis robusta</name>
    <dbReference type="NCBI Taxonomy" id="568900"/>
    <lineage>
        <taxon>Eukaryota</taxon>
        <taxon>Sar</taxon>
        <taxon>Stramenopiles</taxon>
        <taxon>Ochrophyta</taxon>
        <taxon>Bacillariophyta</taxon>
        <taxon>Bacillariophyceae</taxon>
        <taxon>Bacillariophycidae</taxon>
        <taxon>Naviculales</taxon>
        <taxon>Naviculaceae</taxon>
        <taxon>Seminavis</taxon>
    </lineage>
</organism>
<reference evidence="2" key="1">
    <citation type="submission" date="2020-06" db="EMBL/GenBank/DDBJ databases">
        <authorList>
            <consortium name="Plant Systems Biology data submission"/>
        </authorList>
    </citation>
    <scope>NUCLEOTIDE SEQUENCE</scope>
    <source>
        <strain evidence="2">D6</strain>
    </source>
</reference>
<dbReference type="AlphaFoldDB" id="A0A9N8HVQ3"/>
<gene>
    <name evidence="2" type="ORF">SEMRO_2022_G311540.1</name>
</gene>
<sequence length="714" mass="80527">MQQEYPHAAPPPLLELQLVDQRHQRHPLPMDVNIPIHNINPYHRVQEILQAISRTVPQAERHQVLESSLQFLSHEDTALHDYEVDMGADRALCLQLGYLDMLQTSSPTNNNNNNNNHTQQSRMNNYNNDTVTDVSEQILICWCLTRIYQCSREQRLRSFQEIGLSDLVPILTKILKRCISTNSAADNSNNNSWKNHGRALSQHMDMMVPVLRILRIFAKLDGPVKSDLLRWKNGRLVTVLVDILATHSNNNDSENSFDNDNNNNHPAALLVDNNSNQVRGGVEDENHFIRQSVVAMESFGVLKDLSFRLDNNDKEYMYRFLRNTLIQYSLSASCGSNNGDDGTRPRVVHASLHGKLLESVAAMLWNFATAPKLSFEMAQQSILLKSLGLLLQYTGSSSLAAEEVVKIKRNALSAFGNLVAALTREYRGMVLLTSPTRAADEERSNAAAFRSQDWILPTFSRLLRYESDKDIQRRAMRTIRCLAARAWGREFLWEGSDVKGCLTLVLNDSNAVFDVSTRIQACETMLNLTEDPHIMEQSSVIFEISLSQAIAKLKDQPQLKEQDKLIVASTRALYFCLERRPRGQESFFPRPDAFFASLLACTKVEMEATHPPIAQLLLKLATTDKVVATQEFEHNRSPNGGMKTKCPVWQEAVISPPVLDTLTALLIAKGPLFYQSHSLALDVIHHFLQNPSNKKVLAKNAELLSAMVGVLLVR</sequence>
<dbReference type="EMBL" id="CAICTM010002020">
    <property type="protein sequence ID" value="CAB9527591.1"/>
    <property type="molecule type" value="Genomic_DNA"/>
</dbReference>
<dbReference type="Proteomes" id="UP001153069">
    <property type="component" value="Unassembled WGS sequence"/>
</dbReference>